<proteinExistence type="predicted"/>
<organismHost>
    <name type="scientific">Spodoptera frugiperda</name>
    <name type="common">Fall armyworm</name>
    <dbReference type="NCBI Taxonomy" id="7108"/>
</organismHost>
<name>Q91FR6_IIV6</name>
<evidence type="ECO:0000313" key="2">
    <source>
        <dbReference type="Proteomes" id="UP000001359"/>
    </source>
</evidence>
<evidence type="ECO:0000313" key="1">
    <source>
        <dbReference type="EMBL" id="AAK82117.1"/>
    </source>
</evidence>
<reference evidence="1 2" key="15">
    <citation type="journal article" date="2001" name="Virology">
        <title>Analysis of the first complete DNA sequence of an invertebrate iridovirus: coding strategy of the genome of Chilo iridescent virus.</title>
        <authorList>
            <person name="Jakob N.J."/>
            <person name="Muller K."/>
            <person name="Bahr U."/>
            <person name="Darai G."/>
        </authorList>
    </citation>
    <scope>NUCLEOTIDE SEQUENCE [LARGE SCALE GENOMIC DNA]</scope>
</reference>
<reference evidence="1 2" key="3">
    <citation type="journal article" date="1987" name="Virology">
        <title>Molecular cloning and physical mapping of the genome of insect iridescent virus type 6: further evidence for circular permutation of the viral genome.</title>
        <authorList>
            <person name="Schnitzler P."/>
            <person name="Soltau J.B."/>
            <person name="Fischer M."/>
            <person name="Reisner H."/>
            <person name="Scholz J."/>
            <person name="Delius H."/>
            <person name="Darai G."/>
        </authorList>
    </citation>
    <scope>NUCLEOTIDE SEQUENCE [LARGE SCALE GENOMIC DNA]</scope>
</reference>
<reference evidence="1 2" key="2">
    <citation type="journal article" date="1986" name="Med. Microbiol. Immunol.">
        <title>Insect iridescent virus type 6 induced toxic degenerative hepatitis in mice.</title>
        <authorList>
            <person name="Lorbacher de Ruiz H."/>
            <person name="Gelderblom H."/>
            <person name="Hofmann W."/>
            <person name="Darai G."/>
        </authorList>
    </citation>
    <scope>NUCLEOTIDE SEQUENCE [LARGE SCALE GENOMIC DNA]</scope>
</reference>
<sequence>MNFINILSFFVSTNTHSKPVIFCRFVKTICNTSFRLFIFRWSFHFAFKQWSKYTHTMPCFFHISGILFHCFAICFNHC</sequence>
<reference evidence="1 2" key="8">
    <citation type="journal article" date="1994" name="Intervirology">
        <title>Identification of the primary structure and the coding capacity of the genome of insect iridescent virus type 6 between the genome coordinates 0.310 and 0.347 (7990 bp).</title>
        <authorList>
            <person name="Sonntag K.C."/>
            <person name="Schnitzler P."/>
            <person name="Janssen W."/>
            <person name="Darai G."/>
        </authorList>
    </citation>
    <scope>NUCLEOTIDE SEQUENCE [LARGE SCALE GENOMIC DNA]</scope>
</reference>
<dbReference type="RefSeq" id="NP_149719.1">
    <property type="nucleotide sequence ID" value="NC_003038.1"/>
</dbReference>
<dbReference type="EMBL" id="AF303741">
    <property type="protein sequence ID" value="AAK82117.1"/>
    <property type="molecule type" value="Genomic_DNA"/>
</dbReference>
<organism evidence="1 2">
    <name type="scientific">Invertebrate iridescent virus 6</name>
    <name type="common">IIV-6</name>
    <name type="synonym">Chilo iridescent virus</name>
    <dbReference type="NCBI Taxonomy" id="176652"/>
    <lineage>
        <taxon>Viruses</taxon>
        <taxon>Varidnaviria</taxon>
        <taxon>Bamfordvirae</taxon>
        <taxon>Nucleocytoviricota</taxon>
        <taxon>Megaviricetes</taxon>
        <taxon>Pimascovirales</taxon>
        <taxon>Pimascovirales incertae sedis</taxon>
        <taxon>Iridoviridae</taxon>
        <taxon>Betairidovirinae</taxon>
        <taxon>Iridovirus</taxon>
        <taxon>Iridovirus chilo1</taxon>
    </lineage>
</organism>
<reference evidence="1 2" key="12">
    <citation type="journal article" date="1997" name="Virus Genes">
        <title>The DNA sequence of Chilo iridescent virus between the genome coordinates 0.101 and 0.391; similarities in coding strategy between insect and vertebrate iridoviruses.</title>
        <authorList>
            <person name="Bahr U."/>
            <person name="Tidona C.A."/>
            <person name="Darai G."/>
        </authorList>
    </citation>
    <scope>NUCLEOTIDE SEQUENCE [LARGE SCALE GENOMIC DNA]</scope>
</reference>
<protein>
    <submittedName>
        <fullName evidence="1">256R</fullName>
    </submittedName>
</protein>
<organismHost>
    <name type="scientific">Gryllus campestris</name>
    <dbReference type="NCBI Taxonomy" id="58607"/>
</organismHost>
<dbReference type="GeneID" id="1733156"/>
<keyword evidence="2" id="KW-1185">Reference proteome</keyword>
<accession>Q91FR6</accession>
<reference evidence="1 2" key="4">
    <citation type="journal article" date="1988" name="Virology">
        <title>Identification and characterization of the repetitive DNA element in the genome of insect iridescent virus type 6.</title>
        <authorList>
            <person name="Fischer M."/>
            <person name="Schnitzler P."/>
            <person name="Delius H."/>
            <person name="Darai G."/>
        </authorList>
    </citation>
    <scope>NUCLEOTIDE SEQUENCE [LARGE SCALE GENOMIC DNA]</scope>
</reference>
<reference evidence="1 2" key="13">
    <citation type="journal article" date="1998" name="Virus Genes">
        <title>Identification of a thymidylate synthase gene within the genome of Chilo iridescent virus.</title>
        <authorList>
            <person name="Muller K."/>
            <person name="Tidona C.A."/>
            <person name="Bahr U."/>
            <person name="Darai G."/>
        </authorList>
    </citation>
    <scope>NUCLEOTIDE SEQUENCE [LARGE SCALE GENOMIC DNA]</scope>
</reference>
<reference evidence="1 2" key="9">
    <citation type="journal article" date="1994" name="J. Gen. Virol.">
        <title>Insect iridescent virus type 6 encodes a polypeptide related to the largest subunit of eukaryotic RNA polymerase II.</title>
        <authorList>
            <person name="Schnitzler P."/>
            <person name="Sonntag K.C."/>
            <person name="Muller M."/>
            <person name="Janssen W."/>
            <person name="Bugert J.J."/>
            <person name="Koonin E.V."/>
            <person name="Darai G."/>
        </authorList>
    </citation>
    <scope>NUCLEOTIDE SEQUENCE [LARGE SCALE GENOMIC DNA]</scope>
</reference>
<dbReference type="Proteomes" id="UP000001359">
    <property type="component" value="Segment"/>
</dbReference>
<reference evidence="1 2" key="6">
    <citation type="journal article" date="1992" name="Virus Genes">
        <title>Characterization of the third origin of DNA replication of the genome of insect iridescent virus type 6.</title>
        <authorList>
            <person name="Sonntag K.C."/>
            <person name="Darai G."/>
        </authorList>
    </citation>
    <scope>NUCLEOTIDE SEQUENCE [LARGE SCALE GENOMIC DNA]</scope>
</reference>
<reference evidence="1 2" key="11">
    <citation type="journal article" date="1994" name="Virus Genes">
        <title>Chilo iridescent virus encodes a putative helicase belonging to a distinct family within the "DEAD/H" superfamily: implications for the evolution of large DNA viruses.</title>
        <authorList>
            <person name="Sonntag K.C."/>
            <person name="Schnitzler P."/>
            <person name="Koonin E.V."/>
            <person name="Darai G."/>
        </authorList>
    </citation>
    <scope>NUCLEOTIDE SEQUENCE [LARGE SCALE GENOMIC DNA]</scope>
</reference>
<organismHost>
    <name type="scientific">Gryllus bimaculatus</name>
    <name type="common">Two-spotted cricket</name>
    <dbReference type="NCBI Taxonomy" id="6999"/>
</organismHost>
<reference evidence="1 2" key="10">
    <citation type="journal article" date="1994" name="Nucleic Acids Res.">
        <title>Identification of genes encoding zinc finger proteins, non-histone chromosomal HMG protein homologue, and a putative GTP phosphohydrolase in the genome of Chilo iridescent virus.</title>
        <authorList>
            <person name="Schnitzler P."/>
            <person name="Hug M."/>
            <person name="Handermann M."/>
            <person name="Janssen W."/>
            <person name="Koonin E.V."/>
            <person name="Delius H."/>
            <person name="Darai C."/>
        </authorList>
    </citation>
    <scope>NUCLEOTIDE SEQUENCE [LARGE SCALE GENOMIC DNA]</scope>
</reference>
<reference evidence="1 2" key="7">
    <citation type="journal article" date="1993" name="J. Gen. Virol.">
        <title>Identification of the gene encoding the major capsid protein of insect iridescent virus type 6 by polymerase chain reaction.</title>
        <authorList>
            <person name="Stohwasser R."/>
            <person name="Raab K."/>
            <person name="Schnitzler P."/>
            <person name="Janssen W."/>
            <person name="Darai G."/>
        </authorList>
    </citation>
    <scope>NUCLEOTIDE SEQUENCE [LARGE SCALE GENOMIC DNA]</scope>
</reference>
<organismHost>
    <name type="scientific">Acheta domesticus</name>
    <name type="common">House cricket</name>
    <dbReference type="NCBI Taxonomy" id="6997"/>
</organismHost>
<reference evidence="1 2" key="1">
    <citation type="journal article" date="1984" name="J. Virol.">
        <title>DNA analysis of insect iridescent virus 6: evidence for circular permutation and terminal redundancy.</title>
        <authorList>
            <person name="Delius H."/>
            <person name="Darai G."/>
            <person name="Fluegel R.M."/>
        </authorList>
    </citation>
    <scope>NUCLEOTIDE SEQUENCE [LARGE SCALE GENOMIC DNA]</scope>
</reference>
<organismHost>
    <name type="scientific">Chilo suppressalis</name>
    <name type="common">Asiatic rice borer moth</name>
    <dbReference type="NCBI Taxonomy" id="168631"/>
</organismHost>
<dbReference type="KEGG" id="vg:1733156"/>
<reference evidence="1 2" key="14">
    <citation type="journal article" date="1999" name="Virus Genes">
        <title>Identification of a gene cluster within the genome of Chilo iridescent virus encoding enzymes involved in viral DNA replication and processing.</title>
        <authorList>
            <person name="Muller K."/>
            <person name="Tidona C.A."/>
            <person name="Darai G."/>
        </authorList>
    </citation>
    <scope>NUCLEOTIDE SEQUENCE [LARGE SCALE GENOMIC DNA]</scope>
</reference>
<reference evidence="1 2" key="5">
    <citation type="journal article" date="1992" name="Virus Genes">
        <title>Identification and mapping of origins of DNA replication within the DNA sequences of the genome of insect iridescent virus type 6.</title>
        <authorList>
            <person name="Handermann M."/>
            <person name="Schnitzler P."/>
            <person name="Rosen-Wolff A."/>
            <person name="Raab K."/>
            <person name="Sonntag K.C."/>
            <person name="Darai G."/>
        </authorList>
    </citation>
    <scope>NUCLEOTIDE SEQUENCE [LARGE SCALE GENOMIC DNA]</scope>
</reference>